<sequence length="111" mass="12140">MPAARREKVALLGGVALLRAPREWPGCAQGCAAAALPMRVQHAWVLASPVHEPLVRGLERCEQLLDQAELHDFLLLSMAEQTMVLKAGDTLDEGDCGLRVPQHQPPNNRCQ</sequence>
<dbReference type="Proteomes" id="UP001190700">
    <property type="component" value="Unassembled WGS sequence"/>
</dbReference>
<keyword evidence="2" id="KW-1185">Reference proteome</keyword>
<organism evidence="1 2">
    <name type="scientific">Cymbomonas tetramitiformis</name>
    <dbReference type="NCBI Taxonomy" id="36881"/>
    <lineage>
        <taxon>Eukaryota</taxon>
        <taxon>Viridiplantae</taxon>
        <taxon>Chlorophyta</taxon>
        <taxon>Pyramimonadophyceae</taxon>
        <taxon>Pyramimonadales</taxon>
        <taxon>Pyramimonadaceae</taxon>
        <taxon>Cymbomonas</taxon>
    </lineage>
</organism>
<comment type="caution">
    <text evidence="1">The sequence shown here is derived from an EMBL/GenBank/DDBJ whole genome shotgun (WGS) entry which is preliminary data.</text>
</comment>
<evidence type="ECO:0000313" key="1">
    <source>
        <dbReference type="EMBL" id="KAK3256254.1"/>
    </source>
</evidence>
<reference evidence="1 2" key="1">
    <citation type="journal article" date="2015" name="Genome Biol. Evol.">
        <title>Comparative Genomics of a Bacterivorous Green Alga Reveals Evolutionary Causalities and Consequences of Phago-Mixotrophic Mode of Nutrition.</title>
        <authorList>
            <person name="Burns J.A."/>
            <person name="Paasch A."/>
            <person name="Narechania A."/>
            <person name="Kim E."/>
        </authorList>
    </citation>
    <scope>NUCLEOTIDE SEQUENCE [LARGE SCALE GENOMIC DNA]</scope>
    <source>
        <strain evidence="1 2">PLY_AMNH</strain>
    </source>
</reference>
<dbReference type="EMBL" id="LGRX02021836">
    <property type="protein sequence ID" value="KAK3256254.1"/>
    <property type="molecule type" value="Genomic_DNA"/>
</dbReference>
<protein>
    <submittedName>
        <fullName evidence="1">Uncharacterized protein</fullName>
    </submittedName>
</protein>
<proteinExistence type="predicted"/>
<gene>
    <name evidence="1" type="ORF">CYMTET_34603</name>
</gene>
<evidence type="ECO:0000313" key="2">
    <source>
        <dbReference type="Proteomes" id="UP001190700"/>
    </source>
</evidence>
<dbReference type="AlphaFoldDB" id="A0AAE0FAW0"/>
<name>A0AAE0FAW0_9CHLO</name>
<accession>A0AAE0FAW0</accession>